<dbReference type="AlphaFoldDB" id="A0A382ZKM0"/>
<evidence type="ECO:0008006" key="4">
    <source>
        <dbReference type="Google" id="ProtNLM"/>
    </source>
</evidence>
<evidence type="ECO:0000256" key="1">
    <source>
        <dbReference type="ARBA" id="ARBA00007673"/>
    </source>
</evidence>
<sequence length="222" mass="23445">MPLQTAIPYMMIRGGSSKGVYFNAGDLPAEQQTRHAVLKHVMGAYGDPRQIDGLGGADPLTSKIGIVSLSDRDDCQINFEFIQALVGEDRLDETPNCGNLLAGAGAFALESSLIEADGDEVEIAVFMVNSGKRCDLFFPVEAGLPVYAGDTVIDGVMGTSASVMCRYHDLQGSSTGSVLPTGNVCNDFDGVQVTCVDNGMPVVCLRAENFGLTGQESPDELN</sequence>
<proteinExistence type="inferred from homology"/>
<protein>
    <recommendedName>
        <fullName evidence="4">PrpF protein</fullName>
    </recommendedName>
</protein>
<dbReference type="Pfam" id="PF04303">
    <property type="entry name" value="PrpF"/>
    <property type="match status" value="1"/>
</dbReference>
<evidence type="ECO:0000313" key="3">
    <source>
        <dbReference type="EMBL" id="SVD96014.1"/>
    </source>
</evidence>
<feature type="non-terminal residue" evidence="3">
    <location>
        <position position="222"/>
    </location>
</feature>
<dbReference type="EMBL" id="UINC01184686">
    <property type="protein sequence ID" value="SVD96014.1"/>
    <property type="molecule type" value="Genomic_DNA"/>
</dbReference>
<dbReference type="SUPFAM" id="SSF54506">
    <property type="entry name" value="Diaminopimelate epimerase-like"/>
    <property type="match status" value="2"/>
</dbReference>
<accession>A0A382ZKM0</accession>
<organism evidence="3">
    <name type="scientific">marine metagenome</name>
    <dbReference type="NCBI Taxonomy" id="408172"/>
    <lineage>
        <taxon>unclassified sequences</taxon>
        <taxon>metagenomes</taxon>
        <taxon>ecological metagenomes</taxon>
    </lineage>
</organism>
<dbReference type="InterPro" id="IPR007400">
    <property type="entry name" value="PrpF-like"/>
</dbReference>
<dbReference type="PANTHER" id="PTHR43709">
    <property type="entry name" value="ACONITATE ISOMERASE-RELATED"/>
    <property type="match status" value="1"/>
</dbReference>
<dbReference type="GO" id="GO:0016853">
    <property type="term" value="F:isomerase activity"/>
    <property type="evidence" value="ECO:0007669"/>
    <property type="project" value="UniProtKB-KW"/>
</dbReference>
<evidence type="ECO:0000256" key="2">
    <source>
        <dbReference type="ARBA" id="ARBA00023235"/>
    </source>
</evidence>
<dbReference type="Gene3D" id="3.10.310.10">
    <property type="entry name" value="Diaminopimelate Epimerase, Chain A, domain 1"/>
    <property type="match status" value="2"/>
</dbReference>
<comment type="similarity">
    <text evidence="1">Belongs to the PrpF family.</text>
</comment>
<dbReference type="PANTHER" id="PTHR43709:SF3">
    <property type="entry name" value="ISOMERASE YBHH-RELATED"/>
    <property type="match status" value="1"/>
</dbReference>
<gene>
    <name evidence="3" type="ORF">METZ01_LOCUS448868</name>
</gene>
<keyword evidence="2" id="KW-0413">Isomerase</keyword>
<name>A0A382ZKM0_9ZZZZ</name>
<reference evidence="3" key="1">
    <citation type="submission" date="2018-05" db="EMBL/GenBank/DDBJ databases">
        <authorList>
            <person name="Lanie J.A."/>
            <person name="Ng W.-L."/>
            <person name="Kazmierczak K.M."/>
            <person name="Andrzejewski T.M."/>
            <person name="Davidsen T.M."/>
            <person name="Wayne K.J."/>
            <person name="Tettelin H."/>
            <person name="Glass J.I."/>
            <person name="Rusch D."/>
            <person name="Podicherti R."/>
            <person name="Tsui H.-C.T."/>
            <person name="Winkler M.E."/>
        </authorList>
    </citation>
    <scope>NUCLEOTIDE SEQUENCE</scope>
</reference>